<dbReference type="STRING" id="53468.A0A0R3UHF1"/>
<dbReference type="SMART" id="SM00268">
    <property type="entry name" value="ACTIN"/>
    <property type="match status" value="1"/>
</dbReference>
<protein>
    <submittedName>
        <fullName evidence="4">Uncharacterized protein</fullName>
    </submittedName>
</protein>
<dbReference type="Gene3D" id="3.30.420.40">
    <property type="match status" value="4"/>
</dbReference>
<evidence type="ECO:0000313" key="5">
    <source>
        <dbReference type="Proteomes" id="UP000267029"/>
    </source>
</evidence>
<evidence type="ECO:0000256" key="1">
    <source>
        <dbReference type="ARBA" id="ARBA00003520"/>
    </source>
</evidence>
<feature type="region of interest" description="Disordered" evidence="3">
    <location>
        <begin position="124"/>
        <end position="156"/>
    </location>
</feature>
<dbReference type="InterPro" id="IPR004000">
    <property type="entry name" value="Actin"/>
</dbReference>
<name>A0A0R3UHF1_MESCO</name>
<comment type="similarity">
    <text evidence="2">Belongs to the actin family.</text>
</comment>
<dbReference type="Gene3D" id="3.90.640.10">
    <property type="entry name" value="Actin, Chain A, domain 4"/>
    <property type="match status" value="2"/>
</dbReference>
<dbReference type="InterPro" id="IPR043129">
    <property type="entry name" value="ATPase_NBD"/>
</dbReference>
<organism evidence="4 5">
    <name type="scientific">Mesocestoides corti</name>
    <name type="common">Flatworm</name>
    <dbReference type="NCBI Taxonomy" id="53468"/>
    <lineage>
        <taxon>Eukaryota</taxon>
        <taxon>Metazoa</taxon>
        <taxon>Spiralia</taxon>
        <taxon>Lophotrochozoa</taxon>
        <taxon>Platyhelminthes</taxon>
        <taxon>Cestoda</taxon>
        <taxon>Eucestoda</taxon>
        <taxon>Cyclophyllidea</taxon>
        <taxon>Mesocestoididae</taxon>
        <taxon>Mesocestoides</taxon>
    </lineage>
</organism>
<keyword evidence="5" id="KW-1185">Reference proteome</keyword>
<dbReference type="Pfam" id="PF00022">
    <property type="entry name" value="Actin"/>
    <property type="match status" value="2"/>
</dbReference>
<accession>A0A0R3UHF1</accession>
<dbReference type="AlphaFoldDB" id="A0A0R3UHF1"/>
<gene>
    <name evidence="4" type="ORF">MCOS_LOCUS6758</name>
</gene>
<evidence type="ECO:0000256" key="3">
    <source>
        <dbReference type="SAM" id="MobiDB-lite"/>
    </source>
</evidence>
<evidence type="ECO:0000313" key="4">
    <source>
        <dbReference type="EMBL" id="VDD80755.1"/>
    </source>
</evidence>
<dbReference type="Proteomes" id="UP000267029">
    <property type="component" value="Unassembled WGS sequence"/>
</dbReference>
<evidence type="ECO:0000256" key="2">
    <source>
        <dbReference type="RuleBase" id="RU000487"/>
    </source>
</evidence>
<dbReference type="SUPFAM" id="SSF53067">
    <property type="entry name" value="Actin-like ATPase domain"/>
    <property type="match status" value="2"/>
</dbReference>
<comment type="function">
    <text evidence="1">Actins are highly conserved proteins that are involved in various types of cell motility and are ubiquitously expressed in all eukaryotic cells.</text>
</comment>
<dbReference type="PANTHER" id="PTHR11937">
    <property type="entry name" value="ACTIN"/>
    <property type="match status" value="1"/>
</dbReference>
<dbReference type="OrthoDB" id="337660at2759"/>
<dbReference type="EMBL" id="UXSR01005291">
    <property type="protein sequence ID" value="VDD80755.1"/>
    <property type="molecule type" value="Genomic_DNA"/>
</dbReference>
<proteinExistence type="inferred from homology"/>
<reference evidence="4 5" key="1">
    <citation type="submission" date="2018-10" db="EMBL/GenBank/DDBJ databases">
        <authorList>
            <consortium name="Pathogen Informatics"/>
        </authorList>
    </citation>
    <scope>NUCLEOTIDE SEQUENCE [LARGE SCALE GENOMIC DNA]</scope>
</reference>
<sequence>MVHKYAINEKPIAVVDDQVEVGEEYLIYPGNREKHNFKVRVGGREKTDGLEPKRLGRQANGDSYTRVITSGELWLSDDDSDSDEILQDYYIPVEVSLYGSDNTIEIPDQNRFAVMDYLNKLGPTNVTPSRNTPQSENSGNNFVIRMNQDSPENQSDFYSSLEETRISRTSEKTINGIVTSTPIFGGHVRAKCVLDDCRWIELVVELGPLYGPERPNGNSIVSDGRSSIPMRALSTASEESARNAEPKTNSVVPTAMARQTPVNVPWQTSLGTRRTFTQPPSDTSDGTISLNCDNAASPTVWPSKRVTPGGRCARPVQLSEKKTIIIDLGHYFIRAGFLRTQPAKPDICLPNVIAGDSPSEIAVGEDVLRNVVLGNHVQGYQSPIVFPLRQKQITGPTYFGGIPTEKYILREIIKRLKVDPKEYKVLICLPTRASALRTGLFEFLLGPASVAEEFGGVNAVATISAFRAALQTAKAPTCLVVCIGADLEIVPIVEGSLVEKGRSSVVLYGEHALNAMLMDVVEAGIDLSPEEIACYGPFIFQKVRIRYLFQIPSRKLYIPAELRQRATEGMLRPEQNLRFDGNSPSLKRLLRKAVKACDFDFRHTLCSNILLMGDFASIEGLRVRVAEEVQSFLPRGVSAPRVRVAPSAEEAVYDGACLLSALLQGPRAPACPWFRFLDAHDWARIRADTLSNGKSTHTRLLQRLNEESIWP</sequence>